<dbReference type="EMBL" id="JADIKG010000013">
    <property type="protein sequence ID" value="MFK2874610.1"/>
    <property type="molecule type" value="Genomic_DNA"/>
</dbReference>
<proteinExistence type="inferred from homology"/>
<dbReference type="Proteomes" id="UP001620405">
    <property type="component" value="Unassembled WGS sequence"/>
</dbReference>
<evidence type="ECO:0000256" key="4">
    <source>
        <dbReference type="ARBA" id="ARBA00022827"/>
    </source>
</evidence>
<dbReference type="InterPro" id="IPR036188">
    <property type="entry name" value="FAD/NAD-bd_sf"/>
</dbReference>
<dbReference type="PANTHER" id="PTHR42784:SF1">
    <property type="entry name" value="PYRANOSE 2-OXIDASE"/>
    <property type="match status" value="1"/>
</dbReference>
<evidence type="ECO:0000256" key="1">
    <source>
        <dbReference type="ARBA" id="ARBA00001974"/>
    </source>
</evidence>
<comment type="cofactor">
    <cofactor evidence="1">
        <name>FAD</name>
        <dbReference type="ChEBI" id="CHEBI:57692"/>
    </cofactor>
</comment>
<reference evidence="7 8" key="1">
    <citation type="submission" date="2020-10" db="EMBL/GenBank/DDBJ databases">
        <title>Phylogeny of dyella-like bacteria.</title>
        <authorList>
            <person name="Fu J."/>
        </authorList>
    </citation>
    <scope>NUCLEOTIDE SEQUENCE [LARGE SCALE GENOMIC DNA]</scope>
    <source>
        <strain evidence="7 8">DHOB07</strain>
    </source>
</reference>
<gene>
    <name evidence="7" type="ORF">ISP13_13785</name>
</gene>
<keyword evidence="4" id="KW-0274">FAD</keyword>
<organism evidence="7 8">
    <name type="scientific">Dyella lipolytica</name>
    <dbReference type="NCBI Taxonomy" id="1867835"/>
    <lineage>
        <taxon>Bacteria</taxon>
        <taxon>Pseudomonadati</taxon>
        <taxon>Pseudomonadota</taxon>
        <taxon>Gammaproteobacteria</taxon>
        <taxon>Lysobacterales</taxon>
        <taxon>Rhodanobacteraceae</taxon>
        <taxon>Dyella</taxon>
    </lineage>
</organism>
<protein>
    <submittedName>
        <fullName evidence="7">GMC family oxidoreductase</fullName>
    </submittedName>
</protein>
<comment type="caution">
    <text evidence="7">The sequence shown here is derived from an EMBL/GenBank/DDBJ whole genome shotgun (WGS) entry which is preliminary data.</text>
</comment>
<keyword evidence="8" id="KW-1185">Reference proteome</keyword>
<keyword evidence="5" id="KW-0560">Oxidoreductase</keyword>
<dbReference type="Gene3D" id="3.50.50.60">
    <property type="entry name" value="FAD/NAD(P)-binding domain"/>
    <property type="match status" value="2"/>
</dbReference>
<dbReference type="SUPFAM" id="SSF51905">
    <property type="entry name" value="FAD/NAD(P)-binding domain"/>
    <property type="match status" value="1"/>
</dbReference>
<evidence type="ECO:0000259" key="6">
    <source>
        <dbReference type="Pfam" id="PF05199"/>
    </source>
</evidence>
<dbReference type="InterPro" id="IPR051473">
    <property type="entry name" value="P2Ox-like"/>
</dbReference>
<evidence type="ECO:0000313" key="7">
    <source>
        <dbReference type="EMBL" id="MFK2874610.1"/>
    </source>
</evidence>
<sequence length="572" mass="62310">MIIDYRNGPTPTDLDTQLCIIGAGAAGIAIAQAFVGTSIDVCIVESGGRAGAHDIQALYHGESVGTPHFNPGMSRMRVFGGSCNLWGGGCIPLSEMDMSHRDWVPHSGWPLSYAELVPYYERAQSFCQIESHAFEEGSFLTPPSRTPHSFDDTTLINRIFARSPVLFGEAYEAELAKAPNIKLLLHANLLELESVPSGMSIHSARIGSLDGRRGTIRAQHFVLACGAIENARLLLLSNSVARNGLGNDRDLVGRFFMDHPAGKLGTLYAQNHEHVTRPYDRNGGKGPAPVFPELCLSDESQRAHRLLNARVRPVPVEGPVPDGLHALRKLRAALRPPVQDEGSVVEKQITDALKIGAWRNKNAVPETPESIGKLALKLGLSVGDIAQAAWRKWAGKPVTESSHVDLVGYFEQAPNPNSRVTLSDVHDALGQRKVRVDWQLTSLDQRTYRTAAMLFNTRIAAACQGRYEPEPWLLEGDRAVPGVRTTAHHLGTTRMADDPHQGVVDRHCRVHGIANLHIAGGSVFPTGGWAFPTFTIVALSLRLAEQLRVLLDKAEQSVRTTSQHGNVAHNAE</sequence>
<feature type="domain" description="Glucose-methanol-choline oxidoreductase C-terminal" evidence="6">
    <location>
        <begin position="414"/>
        <end position="539"/>
    </location>
</feature>
<dbReference type="PANTHER" id="PTHR42784">
    <property type="entry name" value="PYRANOSE 2-OXIDASE"/>
    <property type="match status" value="1"/>
</dbReference>
<name>A0ABW8IZC0_9GAMM</name>
<evidence type="ECO:0000313" key="8">
    <source>
        <dbReference type="Proteomes" id="UP001620405"/>
    </source>
</evidence>
<accession>A0ABW8IZC0</accession>
<keyword evidence="3" id="KW-0285">Flavoprotein</keyword>
<dbReference type="InterPro" id="IPR007867">
    <property type="entry name" value="GMC_OxRtase_C"/>
</dbReference>
<comment type="similarity">
    <text evidence="2">Belongs to the GMC oxidoreductase family.</text>
</comment>
<evidence type="ECO:0000256" key="2">
    <source>
        <dbReference type="ARBA" id="ARBA00010790"/>
    </source>
</evidence>
<evidence type="ECO:0000256" key="5">
    <source>
        <dbReference type="ARBA" id="ARBA00023002"/>
    </source>
</evidence>
<dbReference type="Pfam" id="PF05199">
    <property type="entry name" value="GMC_oxred_C"/>
    <property type="match status" value="1"/>
</dbReference>
<evidence type="ECO:0000256" key="3">
    <source>
        <dbReference type="ARBA" id="ARBA00022630"/>
    </source>
</evidence>
<dbReference type="RefSeq" id="WP_284396909.1">
    <property type="nucleotide sequence ID" value="NZ_BSNQ01000003.1"/>
</dbReference>